<dbReference type="EMBL" id="JAGISH010000019">
    <property type="protein sequence ID" value="MBP0484932.1"/>
    <property type="molecule type" value="Genomic_DNA"/>
</dbReference>
<reference evidence="6" key="1">
    <citation type="submission" date="2021-03" db="EMBL/GenBank/DDBJ databases">
        <title>Sagittula salina sp. nov. strain M10.9X isolated from the marine waste.</title>
        <authorList>
            <person name="Satari L."/>
            <person name="Molina-Menor E."/>
            <person name="Vidal-Verdu A."/>
            <person name="Pascual J."/>
            <person name="Pereto J."/>
            <person name="Porcar M."/>
        </authorList>
    </citation>
    <scope>NUCLEOTIDE SEQUENCE</scope>
    <source>
        <strain evidence="6">M10.9X</strain>
    </source>
</reference>
<dbReference type="InterPro" id="IPR013328">
    <property type="entry name" value="6PGD_dom2"/>
</dbReference>
<protein>
    <submittedName>
        <fullName evidence="6">NAD(P)-dependent oxidoreductase</fullName>
    </submittedName>
</protein>
<dbReference type="GO" id="GO:0050661">
    <property type="term" value="F:NADP binding"/>
    <property type="evidence" value="ECO:0007669"/>
    <property type="project" value="InterPro"/>
</dbReference>
<dbReference type="InterPro" id="IPR006115">
    <property type="entry name" value="6PGDH_NADP-bd"/>
</dbReference>
<dbReference type="Gene3D" id="1.10.1040.10">
    <property type="entry name" value="N-(1-d-carboxylethyl)-l-norvaline Dehydrogenase, domain 2"/>
    <property type="match status" value="1"/>
</dbReference>
<evidence type="ECO:0000259" key="4">
    <source>
        <dbReference type="Pfam" id="PF03446"/>
    </source>
</evidence>
<comment type="caution">
    <text evidence="6">The sequence shown here is derived from an EMBL/GenBank/DDBJ whole genome shotgun (WGS) entry which is preliminary data.</text>
</comment>
<dbReference type="Proteomes" id="UP000675940">
    <property type="component" value="Unassembled WGS sequence"/>
</dbReference>
<dbReference type="InterPro" id="IPR036291">
    <property type="entry name" value="NAD(P)-bd_dom_sf"/>
</dbReference>
<feature type="domain" description="6-phosphogluconate dehydrogenase NADP-binding" evidence="4">
    <location>
        <begin position="5"/>
        <end position="162"/>
    </location>
</feature>
<keyword evidence="1" id="KW-0560">Oxidoreductase</keyword>
<proteinExistence type="predicted"/>
<accession>A0A940MVY3</accession>
<evidence type="ECO:0000313" key="6">
    <source>
        <dbReference type="EMBL" id="MBP0484932.1"/>
    </source>
</evidence>
<feature type="active site" evidence="3">
    <location>
        <position position="171"/>
    </location>
</feature>
<dbReference type="InterPro" id="IPR051265">
    <property type="entry name" value="HIBADH-related_NP60_sf"/>
</dbReference>
<dbReference type="PANTHER" id="PTHR43580">
    <property type="entry name" value="OXIDOREDUCTASE GLYR1-RELATED"/>
    <property type="match status" value="1"/>
</dbReference>
<dbReference type="PIRSF" id="PIRSF000103">
    <property type="entry name" value="HIBADH"/>
    <property type="match status" value="1"/>
</dbReference>
<evidence type="ECO:0000256" key="3">
    <source>
        <dbReference type="PIRSR" id="PIRSR000103-1"/>
    </source>
</evidence>
<keyword evidence="2" id="KW-0520">NAD</keyword>
<sequence>MSTDTIGIIGTGRMGTAIATRLRAQGFAVSVWNRSSEGTARAQEAGATLAGTPAALVAGADIILSSLTDHAALAAVLDAGALSDTPKDKLWIEMSTLLPDQQRDIAMRVEAAGALYLECPVGGTVGPALKGALVGMAGGSEAAWQRGKPVLEALCKRLDHLGPVGAGSAMKLAVNLPLALYWAAMGEALTLLADSGVDPGVAADVMSDSSAGPAVLKNRLQVVKDTLAGADQPGTFDLNGLRKDLGLALEWAGRDGTALPLSEAARARYDAAIRSGLGGMDGASLTRFILSGAAS</sequence>
<dbReference type="GO" id="GO:0016491">
    <property type="term" value="F:oxidoreductase activity"/>
    <property type="evidence" value="ECO:0007669"/>
    <property type="project" value="UniProtKB-KW"/>
</dbReference>
<feature type="domain" description="3-hydroxyisobutyrate dehydrogenase-like NAD-binding" evidence="5">
    <location>
        <begin position="165"/>
        <end position="288"/>
    </location>
</feature>
<organism evidence="6 7">
    <name type="scientific">Sagittula salina</name>
    <dbReference type="NCBI Taxonomy" id="2820268"/>
    <lineage>
        <taxon>Bacteria</taxon>
        <taxon>Pseudomonadati</taxon>
        <taxon>Pseudomonadota</taxon>
        <taxon>Alphaproteobacteria</taxon>
        <taxon>Rhodobacterales</taxon>
        <taxon>Roseobacteraceae</taxon>
        <taxon>Sagittula</taxon>
    </lineage>
</organism>
<dbReference type="SUPFAM" id="SSF51735">
    <property type="entry name" value="NAD(P)-binding Rossmann-fold domains"/>
    <property type="match status" value="1"/>
</dbReference>
<dbReference type="SUPFAM" id="SSF48179">
    <property type="entry name" value="6-phosphogluconate dehydrogenase C-terminal domain-like"/>
    <property type="match status" value="1"/>
</dbReference>
<dbReference type="AlphaFoldDB" id="A0A940MVY3"/>
<dbReference type="Pfam" id="PF03446">
    <property type="entry name" value="NAD_binding_2"/>
    <property type="match status" value="1"/>
</dbReference>
<evidence type="ECO:0000256" key="2">
    <source>
        <dbReference type="ARBA" id="ARBA00023027"/>
    </source>
</evidence>
<dbReference type="GO" id="GO:0051287">
    <property type="term" value="F:NAD binding"/>
    <property type="evidence" value="ECO:0007669"/>
    <property type="project" value="InterPro"/>
</dbReference>
<dbReference type="InterPro" id="IPR029154">
    <property type="entry name" value="HIBADH-like_NADP-bd"/>
</dbReference>
<dbReference type="InterPro" id="IPR015815">
    <property type="entry name" value="HIBADH-related"/>
</dbReference>
<gene>
    <name evidence="6" type="ORF">J5474_20865</name>
</gene>
<evidence type="ECO:0000256" key="1">
    <source>
        <dbReference type="ARBA" id="ARBA00023002"/>
    </source>
</evidence>
<dbReference type="Pfam" id="PF14833">
    <property type="entry name" value="NAD_binding_11"/>
    <property type="match status" value="1"/>
</dbReference>
<keyword evidence="7" id="KW-1185">Reference proteome</keyword>
<evidence type="ECO:0000313" key="7">
    <source>
        <dbReference type="Proteomes" id="UP000675940"/>
    </source>
</evidence>
<name>A0A940MVY3_9RHOB</name>
<dbReference type="PANTHER" id="PTHR43580:SF2">
    <property type="entry name" value="CYTOKINE-LIKE NUCLEAR FACTOR N-PAC"/>
    <property type="match status" value="1"/>
</dbReference>
<dbReference type="InterPro" id="IPR008927">
    <property type="entry name" value="6-PGluconate_DH-like_C_sf"/>
</dbReference>
<evidence type="ECO:0000259" key="5">
    <source>
        <dbReference type="Pfam" id="PF14833"/>
    </source>
</evidence>
<dbReference type="Gene3D" id="3.40.50.720">
    <property type="entry name" value="NAD(P)-binding Rossmann-like Domain"/>
    <property type="match status" value="1"/>
</dbReference>